<evidence type="ECO:0000313" key="2">
    <source>
        <dbReference type="Proteomes" id="UP001233999"/>
    </source>
</evidence>
<dbReference type="EMBL" id="JASPKZ010009349">
    <property type="protein sequence ID" value="KAJ9577724.1"/>
    <property type="molecule type" value="Genomic_DNA"/>
</dbReference>
<accession>A0AAD8E5P3</accession>
<dbReference type="Proteomes" id="UP001233999">
    <property type="component" value="Unassembled WGS sequence"/>
</dbReference>
<name>A0AAD8E5P3_DIPPU</name>
<feature type="non-terminal residue" evidence="1">
    <location>
        <position position="1"/>
    </location>
</feature>
<comment type="caution">
    <text evidence="1">The sequence shown here is derived from an EMBL/GenBank/DDBJ whole genome shotgun (WGS) entry which is preliminary data.</text>
</comment>
<keyword evidence="2" id="KW-1185">Reference proteome</keyword>
<proteinExistence type="predicted"/>
<protein>
    <submittedName>
        <fullName evidence="1">Uncharacterized protein</fullName>
    </submittedName>
</protein>
<gene>
    <name evidence="1" type="ORF">L9F63_005717</name>
</gene>
<organism evidence="1 2">
    <name type="scientific">Diploptera punctata</name>
    <name type="common">Pacific beetle cockroach</name>
    <dbReference type="NCBI Taxonomy" id="6984"/>
    <lineage>
        <taxon>Eukaryota</taxon>
        <taxon>Metazoa</taxon>
        <taxon>Ecdysozoa</taxon>
        <taxon>Arthropoda</taxon>
        <taxon>Hexapoda</taxon>
        <taxon>Insecta</taxon>
        <taxon>Pterygota</taxon>
        <taxon>Neoptera</taxon>
        <taxon>Polyneoptera</taxon>
        <taxon>Dictyoptera</taxon>
        <taxon>Blattodea</taxon>
        <taxon>Blaberoidea</taxon>
        <taxon>Blaberidae</taxon>
        <taxon>Diplopterinae</taxon>
        <taxon>Diploptera</taxon>
    </lineage>
</organism>
<evidence type="ECO:0000313" key="1">
    <source>
        <dbReference type="EMBL" id="KAJ9577724.1"/>
    </source>
</evidence>
<reference evidence="1" key="2">
    <citation type="submission" date="2023-05" db="EMBL/GenBank/DDBJ databases">
        <authorList>
            <person name="Fouks B."/>
        </authorList>
    </citation>
    <scope>NUCLEOTIDE SEQUENCE</scope>
    <source>
        <strain evidence="1">Stay&amp;Tobe</strain>
        <tissue evidence="1">Testes</tissue>
    </source>
</reference>
<feature type="non-terminal residue" evidence="1">
    <location>
        <position position="55"/>
    </location>
</feature>
<dbReference type="AlphaFoldDB" id="A0AAD8E5P3"/>
<sequence length="55" mass="7015">RIHFYQLKTWKRQLKMRRHYSQRTVFSFCNNVTNLEKLTLCYKPMIKFHRSSWTY</sequence>
<reference evidence="1" key="1">
    <citation type="journal article" date="2023" name="IScience">
        <title>Live-bearing cockroach genome reveals convergent evolutionary mechanisms linked to viviparity in insects and beyond.</title>
        <authorList>
            <person name="Fouks B."/>
            <person name="Harrison M.C."/>
            <person name="Mikhailova A.A."/>
            <person name="Marchal E."/>
            <person name="English S."/>
            <person name="Carruthers M."/>
            <person name="Jennings E.C."/>
            <person name="Chiamaka E.L."/>
            <person name="Frigard R.A."/>
            <person name="Pippel M."/>
            <person name="Attardo G.M."/>
            <person name="Benoit J.B."/>
            <person name="Bornberg-Bauer E."/>
            <person name="Tobe S.S."/>
        </authorList>
    </citation>
    <scope>NUCLEOTIDE SEQUENCE</scope>
    <source>
        <strain evidence="1">Stay&amp;Tobe</strain>
    </source>
</reference>